<dbReference type="GO" id="GO:0051073">
    <property type="term" value="F:adenosylcobinamide-GDP ribazoletransferase activity"/>
    <property type="evidence" value="ECO:0007669"/>
    <property type="project" value="InterPro"/>
</dbReference>
<reference evidence="2" key="1">
    <citation type="journal article" date="2015" name="Nature">
        <title>Complex archaea that bridge the gap between prokaryotes and eukaryotes.</title>
        <authorList>
            <person name="Spang A."/>
            <person name="Saw J.H."/>
            <person name="Jorgensen S.L."/>
            <person name="Zaremba-Niedzwiedzka K."/>
            <person name="Martijn J."/>
            <person name="Lind A.E."/>
            <person name="van Eijk R."/>
            <person name="Schleper C."/>
            <person name="Guy L."/>
            <person name="Ettema T.J."/>
        </authorList>
    </citation>
    <scope>NUCLEOTIDE SEQUENCE</scope>
</reference>
<dbReference type="Pfam" id="PF02654">
    <property type="entry name" value="CobS"/>
    <property type="match status" value="1"/>
</dbReference>
<dbReference type="EMBL" id="LAZR01061664">
    <property type="protein sequence ID" value="KKK63129.1"/>
    <property type="molecule type" value="Genomic_DNA"/>
</dbReference>
<name>A0A0F8Z9K8_9ZZZZ</name>
<accession>A0A0F8Z9K8</accession>
<evidence type="ECO:0000313" key="2">
    <source>
        <dbReference type="EMBL" id="KKK63129.1"/>
    </source>
</evidence>
<evidence type="ECO:0000256" key="1">
    <source>
        <dbReference type="SAM" id="MobiDB-lite"/>
    </source>
</evidence>
<organism evidence="2">
    <name type="scientific">marine sediment metagenome</name>
    <dbReference type="NCBI Taxonomy" id="412755"/>
    <lineage>
        <taxon>unclassified sequences</taxon>
        <taxon>metagenomes</taxon>
        <taxon>ecological metagenomes</taxon>
    </lineage>
</organism>
<proteinExistence type="predicted"/>
<dbReference type="UniPathway" id="UPA00148">
    <property type="reaction ID" value="UER00238"/>
</dbReference>
<comment type="caution">
    <text evidence="2">The sequence shown here is derived from an EMBL/GenBank/DDBJ whole genome shotgun (WGS) entry which is preliminary data.</text>
</comment>
<dbReference type="AlphaFoldDB" id="A0A0F8Z9K8"/>
<feature type="non-terminal residue" evidence="2">
    <location>
        <position position="1"/>
    </location>
</feature>
<protein>
    <submittedName>
        <fullName evidence="2">Uncharacterized protein</fullName>
    </submittedName>
</protein>
<dbReference type="InterPro" id="IPR003805">
    <property type="entry name" value="CobS"/>
</dbReference>
<dbReference type="GO" id="GO:0009236">
    <property type="term" value="P:cobalamin biosynthetic process"/>
    <property type="evidence" value="ECO:0007669"/>
    <property type="project" value="UniProtKB-UniPathway"/>
</dbReference>
<gene>
    <name evidence="2" type="ORF">LCGC14_2997450</name>
</gene>
<sequence>DSKRRLSAMRDSSAGPIGMVAVMFSLGLKYLAFEEVASLGYFDDIQATEHVWSMVRNRGQVEEIIAGIEAEADRTESRLTPVAGLEFRIPIYDTGKITRRRGELAASGGRGKGDQARIA</sequence>
<feature type="region of interest" description="Disordered" evidence="1">
    <location>
        <begin position="100"/>
        <end position="119"/>
    </location>
</feature>
<dbReference type="GO" id="GO:0008818">
    <property type="term" value="F:cobalamin 5'-phosphate synthase activity"/>
    <property type="evidence" value="ECO:0007669"/>
    <property type="project" value="InterPro"/>
</dbReference>